<dbReference type="PANTHER" id="PTHR11941">
    <property type="entry name" value="ENOYL-COA HYDRATASE-RELATED"/>
    <property type="match status" value="1"/>
</dbReference>
<dbReference type="InterPro" id="IPR001753">
    <property type="entry name" value="Enoyl-CoA_hydra/iso"/>
</dbReference>
<dbReference type="Proteomes" id="UP001597400">
    <property type="component" value="Unassembled WGS sequence"/>
</dbReference>
<evidence type="ECO:0000313" key="5">
    <source>
        <dbReference type="Proteomes" id="UP001597400"/>
    </source>
</evidence>
<proteinExistence type="inferred from homology"/>
<reference evidence="5" key="1">
    <citation type="journal article" date="2019" name="Int. J. Syst. Evol. Microbiol.">
        <title>The Global Catalogue of Microorganisms (GCM) 10K type strain sequencing project: providing services to taxonomists for standard genome sequencing and annotation.</title>
        <authorList>
            <consortium name="The Broad Institute Genomics Platform"/>
            <consortium name="The Broad Institute Genome Sequencing Center for Infectious Disease"/>
            <person name="Wu L."/>
            <person name="Ma J."/>
        </authorList>
    </citation>
    <scope>NUCLEOTIDE SEQUENCE [LARGE SCALE GENOMIC DNA]</scope>
    <source>
        <strain evidence="5">CGMCC 1.12702</strain>
    </source>
</reference>
<dbReference type="Gene3D" id="3.90.226.10">
    <property type="entry name" value="2-enoyl-CoA Hydratase, Chain A, domain 1"/>
    <property type="match status" value="1"/>
</dbReference>
<dbReference type="InterPro" id="IPR029045">
    <property type="entry name" value="ClpP/crotonase-like_dom_sf"/>
</dbReference>
<comment type="caution">
    <text evidence="4">The sequence shown here is derived from an EMBL/GenBank/DDBJ whole genome shotgun (WGS) entry which is preliminary data.</text>
</comment>
<evidence type="ECO:0000256" key="1">
    <source>
        <dbReference type="ARBA" id="ARBA00005254"/>
    </source>
</evidence>
<accession>A0ABW4U1Y3</accession>
<keyword evidence="2" id="KW-0456">Lyase</keyword>
<sequence>MPVRYAIDGSVATITIDRPEALNALDVEAQVGLRGALIAARDDETVRVIVIAGAGDRAFSTGADLKRTPPSRDAYARAWVAADERAVARGAYVRFLNFEPLRIWKPMIAAVEGYCLGGGLEIALQCDLRVAADSASFALPEVKVGSVAGVCGPLLARAIPAAAAMKMLLTGARVDAAEALRIGLVSDVWPAAEFSQRVADLAATIAANAPLSVAATKRVTRETEVLPRSALFDMAEMVFGMLKDTEDRAEGRRAFTEKRPPEFKGR</sequence>
<comment type="similarity">
    <text evidence="1 3">Belongs to the enoyl-CoA hydratase/isomerase family.</text>
</comment>
<dbReference type="PROSITE" id="PS00166">
    <property type="entry name" value="ENOYL_COA_HYDRATASE"/>
    <property type="match status" value="1"/>
</dbReference>
<dbReference type="RefSeq" id="WP_380930301.1">
    <property type="nucleotide sequence ID" value="NZ_JBHUGS010000003.1"/>
</dbReference>
<dbReference type="InterPro" id="IPR018376">
    <property type="entry name" value="Enoyl-CoA_hyd/isom_CS"/>
</dbReference>
<keyword evidence="5" id="KW-1185">Reference proteome</keyword>
<gene>
    <name evidence="4" type="ORF">ACFSGX_12310</name>
</gene>
<dbReference type="Gene3D" id="1.10.12.10">
    <property type="entry name" value="Lyase 2-enoyl-coa Hydratase, Chain A, domain 2"/>
    <property type="match status" value="1"/>
</dbReference>
<evidence type="ECO:0000313" key="4">
    <source>
        <dbReference type="EMBL" id="MFD1951548.1"/>
    </source>
</evidence>
<organism evidence="4 5">
    <name type="scientific">Sphingomonas arantia</name>
    <dbReference type="NCBI Taxonomy" id="1460676"/>
    <lineage>
        <taxon>Bacteria</taxon>
        <taxon>Pseudomonadati</taxon>
        <taxon>Pseudomonadota</taxon>
        <taxon>Alphaproteobacteria</taxon>
        <taxon>Sphingomonadales</taxon>
        <taxon>Sphingomonadaceae</taxon>
        <taxon>Sphingomonas</taxon>
    </lineage>
</organism>
<name>A0ABW4U1Y3_9SPHN</name>
<protein>
    <submittedName>
        <fullName evidence="4">Enoyl-CoA hydratase/isomerase family protein</fullName>
    </submittedName>
</protein>
<dbReference type="PANTHER" id="PTHR11941:SF54">
    <property type="entry name" value="ENOYL-COA HYDRATASE, MITOCHONDRIAL"/>
    <property type="match status" value="1"/>
</dbReference>
<dbReference type="InterPro" id="IPR014748">
    <property type="entry name" value="Enoyl-CoA_hydra_C"/>
</dbReference>
<evidence type="ECO:0000256" key="3">
    <source>
        <dbReference type="RuleBase" id="RU003707"/>
    </source>
</evidence>
<dbReference type="EMBL" id="JBHUGS010000003">
    <property type="protein sequence ID" value="MFD1951548.1"/>
    <property type="molecule type" value="Genomic_DNA"/>
</dbReference>
<dbReference type="Pfam" id="PF00378">
    <property type="entry name" value="ECH_1"/>
    <property type="match status" value="1"/>
</dbReference>
<dbReference type="SUPFAM" id="SSF52096">
    <property type="entry name" value="ClpP/crotonase"/>
    <property type="match status" value="1"/>
</dbReference>
<evidence type="ECO:0000256" key="2">
    <source>
        <dbReference type="ARBA" id="ARBA00023239"/>
    </source>
</evidence>
<dbReference type="CDD" id="cd06558">
    <property type="entry name" value="crotonase-like"/>
    <property type="match status" value="1"/>
</dbReference>